<keyword evidence="1" id="KW-0963">Cytoplasm</keyword>
<comment type="caution">
    <text evidence="3">The sequence shown here is derived from an EMBL/GenBank/DDBJ whole genome shotgun (WGS) entry which is preliminary data.</text>
</comment>
<proteinExistence type="predicted"/>
<dbReference type="PANTHER" id="PTHR20882">
    <property type="entry name" value="CYTOPLASMIC TRNA 2-THIOLATION PROTEIN 2"/>
    <property type="match status" value="1"/>
</dbReference>
<protein>
    <recommendedName>
        <fullName evidence="6">Cytoplasmic tRNA 2-thiolation protein 2</fullName>
    </recommendedName>
</protein>
<sequence>MCSVEEDIEDISKFSLRLQNKSVIENRNLLKCKKCDSKSSVLLQKKDPFCRQCFFEYCTHKFRSTIGKSKKIKHGDRVLIACSGGRKSTSLLHMTKDALDSATAKQISFVPEILFIDGEL</sequence>
<evidence type="ECO:0008006" key="6">
    <source>
        <dbReference type="Google" id="ProtNLM"/>
    </source>
</evidence>
<dbReference type="SUPFAM" id="SSF52402">
    <property type="entry name" value="Adenine nucleotide alpha hydrolases-like"/>
    <property type="match status" value="1"/>
</dbReference>
<organism evidence="3 5">
    <name type="scientific">Araneus ventricosus</name>
    <name type="common">Orbweaver spider</name>
    <name type="synonym">Epeira ventricosa</name>
    <dbReference type="NCBI Taxonomy" id="182803"/>
    <lineage>
        <taxon>Eukaryota</taxon>
        <taxon>Metazoa</taxon>
        <taxon>Ecdysozoa</taxon>
        <taxon>Arthropoda</taxon>
        <taxon>Chelicerata</taxon>
        <taxon>Arachnida</taxon>
        <taxon>Araneae</taxon>
        <taxon>Araneomorphae</taxon>
        <taxon>Entelegynae</taxon>
        <taxon>Araneoidea</taxon>
        <taxon>Araneidae</taxon>
        <taxon>Araneus</taxon>
    </lineage>
</organism>
<gene>
    <name evidence="3" type="ORF">AVEN_183513_1</name>
    <name evidence="4" type="ORF">AVEN_220392_1</name>
</gene>
<dbReference type="AlphaFoldDB" id="A0A4Y2N882"/>
<dbReference type="Proteomes" id="UP000499080">
    <property type="component" value="Unassembled WGS sequence"/>
</dbReference>
<evidence type="ECO:0000313" key="3">
    <source>
        <dbReference type="EMBL" id="GBN34850.1"/>
    </source>
</evidence>
<dbReference type="InterPro" id="IPR019407">
    <property type="entry name" value="CTU2"/>
</dbReference>
<dbReference type="GO" id="GO:0002143">
    <property type="term" value="P:tRNA wobble position uridine thiolation"/>
    <property type="evidence" value="ECO:0007669"/>
    <property type="project" value="TreeGrafter"/>
</dbReference>
<keyword evidence="2" id="KW-0819">tRNA processing</keyword>
<dbReference type="OrthoDB" id="25129at2759"/>
<dbReference type="GO" id="GO:0000049">
    <property type="term" value="F:tRNA binding"/>
    <property type="evidence" value="ECO:0007669"/>
    <property type="project" value="InterPro"/>
</dbReference>
<dbReference type="GO" id="GO:0005829">
    <property type="term" value="C:cytosol"/>
    <property type="evidence" value="ECO:0007669"/>
    <property type="project" value="TreeGrafter"/>
</dbReference>
<keyword evidence="5" id="KW-1185">Reference proteome</keyword>
<evidence type="ECO:0000256" key="2">
    <source>
        <dbReference type="ARBA" id="ARBA00022694"/>
    </source>
</evidence>
<dbReference type="PANTHER" id="PTHR20882:SF14">
    <property type="entry name" value="CYTOPLASMIC TRNA 2-THIOLATION PROTEIN 2"/>
    <property type="match status" value="1"/>
</dbReference>
<dbReference type="GO" id="GO:0016783">
    <property type="term" value="F:sulfurtransferase activity"/>
    <property type="evidence" value="ECO:0007669"/>
    <property type="project" value="TreeGrafter"/>
</dbReference>
<evidence type="ECO:0000313" key="4">
    <source>
        <dbReference type="EMBL" id="GBN34892.1"/>
    </source>
</evidence>
<reference evidence="3 5" key="1">
    <citation type="journal article" date="2019" name="Sci. Rep.">
        <title>Orb-weaving spider Araneus ventricosus genome elucidates the spidroin gene catalogue.</title>
        <authorList>
            <person name="Kono N."/>
            <person name="Nakamura H."/>
            <person name="Ohtoshi R."/>
            <person name="Moran D.A.P."/>
            <person name="Shinohara A."/>
            <person name="Yoshida Y."/>
            <person name="Fujiwara M."/>
            <person name="Mori M."/>
            <person name="Tomita M."/>
            <person name="Arakawa K."/>
        </authorList>
    </citation>
    <scope>NUCLEOTIDE SEQUENCE [LARGE SCALE GENOMIC DNA]</scope>
</reference>
<dbReference type="EMBL" id="BGPR01008601">
    <property type="protein sequence ID" value="GBN34850.1"/>
    <property type="molecule type" value="Genomic_DNA"/>
</dbReference>
<dbReference type="InterPro" id="IPR014729">
    <property type="entry name" value="Rossmann-like_a/b/a_fold"/>
</dbReference>
<evidence type="ECO:0000256" key="1">
    <source>
        <dbReference type="ARBA" id="ARBA00022490"/>
    </source>
</evidence>
<name>A0A4Y2N882_ARAVE</name>
<dbReference type="EMBL" id="BGPR01008605">
    <property type="protein sequence ID" value="GBN34892.1"/>
    <property type="molecule type" value="Genomic_DNA"/>
</dbReference>
<dbReference type="Gene3D" id="3.40.50.620">
    <property type="entry name" value="HUPs"/>
    <property type="match status" value="1"/>
</dbReference>
<evidence type="ECO:0000313" key="5">
    <source>
        <dbReference type="Proteomes" id="UP000499080"/>
    </source>
</evidence>
<accession>A0A4Y2N882</accession>